<evidence type="ECO:0008006" key="4">
    <source>
        <dbReference type="Google" id="ProtNLM"/>
    </source>
</evidence>
<evidence type="ECO:0000313" key="2">
    <source>
        <dbReference type="EMBL" id="MFC3907713.1"/>
    </source>
</evidence>
<sequence length="250" mass="28102">MKLFAIVLCLLSERYLVHAASNKRELWFNHFFDRMNQILPQKLLSASSYLALVLLAVVPSLIVCLLVCLLSSVLYGVIVFVINLVIFYLCLGPQNIFYPVKPLGDDLNSELAAGNYFVIANNQLFAVILWFIVAGAPGALFYRLLYVARGHEYTAIAAKRVSGLLDWISARVTLMFYLLVGNFQQGFDYYRKMFLSSPDNNEMLLSAGGLLAARTQEEQVVSLPYAQTMVEQALIVYLVFVALFTLAAWM</sequence>
<feature type="transmembrane region" description="Helical" evidence="1">
    <location>
        <begin position="232"/>
        <end position="249"/>
    </location>
</feature>
<dbReference type="PANTHER" id="PTHR38684:SF1">
    <property type="entry name" value="PROTEIN AMPE"/>
    <property type="match status" value="1"/>
</dbReference>
<organism evidence="2 3">
    <name type="scientific">Legionella dresdenensis</name>
    <dbReference type="NCBI Taxonomy" id="450200"/>
    <lineage>
        <taxon>Bacteria</taxon>
        <taxon>Pseudomonadati</taxon>
        <taxon>Pseudomonadota</taxon>
        <taxon>Gammaproteobacteria</taxon>
        <taxon>Legionellales</taxon>
        <taxon>Legionellaceae</taxon>
        <taxon>Legionella</taxon>
    </lineage>
</organism>
<proteinExistence type="predicted"/>
<dbReference type="EMBL" id="JBHSAB010000001">
    <property type="protein sequence ID" value="MFC3907713.1"/>
    <property type="molecule type" value="Genomic_DNA"/>
</dbReference>
<name>A0ABV8CBP0_9GAMM</name>
<dbReference type="Proteomes" id="UP001595758">
    <property type="component" value="Unassembled WGS sequence"/>
</dbReference>
<keyword evidence="1" id="KW-0472">Membrane</keyword>
<protein>
    <recommendedName>
        <fullName evidence="4">Inner membrane protein AmpE</fullName>
    </recommendedName>
</protein>
<evidence type="ECO:0000256" key="1">
    <source>
        <dbReference type="SAM" id="Phobius"/>
    </source>
</evidence>
<dbReference type="InterPro" id="IPR052966">
    <property type="entry name" value="Beta-lactamase_Reg"/>
</dbReference>
<evidence type="ECO:0000313" key="3">
    <source>
        <dbReference type="Proteomes" id="UP001595758"/>
    </source>
</evidence>
<feature type="transmembrane region" description="Helical" evidence="1">
    <location>
        <begin position="163"/>
        <end position="183"/>
    </location>
</feature>
<feature type="transmembrane region" description="Helical" evidence="1">
    <location>
        <begin position="116"/>
        <end position="142"/>
    </location>
</feature>
<feature type="transmembrane region" description="Helical" evidence="1">
    <location>
        <begin position="43"/>
        <end position="66"/>
    </location>
</feature>
<dbReference type="PANTHER" id="PTHR38684">
    <property type="entry name" value="PROTEIN AMPE"/>
    <property type="match status" value="1"/>
</dbReference>
<gene>
    <name evidence="2" type="ORF">ACFORL_01285</name>
</gene>
<dbReference type="RefSeq" id="WP_382340328.1">
    <property type="nucleotide sequence ID" value="NZ_JBHSAB010000001.1"/>
</dbReference>
<keyword evidence="1" id="KW-0812">Transmembrane</keyword>
<comment type="caution">
    <text evidence="2">The sequence shown here is derived from an EMBL/GenBank/DDBJ whole genome shotgun (WGS) entry which is preliminary data.</text>
</comment>
<reference evidence="3" key="1">
    <citation type="journal article" date="2019" name="Int. J. Syst. Evol. Microbiol.">
        <title>The Global Catalogue of Microorganisms (GCM) 10K type strain sequencing project: providing services to taxonomists for standard genome sequencing and annotation.</title>
        <authorList>
            <consortium name="The Broad Institute Genomics Platform"/>
            <consortium name="The Broad Institute Genome Sequencing Center for Infectious Disease"/>
            <person name="Wu L."/>
            <person name="Ma J."/>
        </authorList>
    </citation>
    <scope>NUCLEOTIDE SEQUENCE [LARGE SCALE GENOMIC DNA]</scope>
    <source>
        <strain evidence="3">CCUG 59858</strain>
    </source>
</reference>
<keyword evidence="3" id="KW-1185">Reference proteome</keyword>
<keyword evidence="1" id="KW-1133">Transmembrane helix</keyword>
<accession>A0ABV8CBP0</accession>
<feature type="transmembrane region" description="Helical" evidence="1">
    <location>
        <begin position="73"/>
        <end position="96"/>
    </location>
</feature>